<sequence>MGSGHRLAAKLPTKIAGPPRLTINSEVATMEYLRLKASIPIPKVLTWSDDPSNPVRSEYIIQEHVEGVQLHGTWPSMSTHQHMLCTKAISFLIKEMAALDFPAFGSLYFSDSPIDQSKKIPLQDERFCIGPSCSPIFWNTSPGELELYGGPSVDCGPWMDPSSYSLGLIKSGYTRIPQGYMVKDEQLPYRGSVQDHTELMKASQKVLDRLIQDSRIQKAASPTLIHADLHKRNIYVSPDDPTVVTGVIDWQSTSVEPAFTYCNETPDFASPPSESPLAEVDESAPDDQKKKLNDAKICHQPYDVYMKGLVPKLRQAMLLDPALFRPFLYCHTTWRDSATALRQELMELSARWSDLGMQGSCPYLPDEQQVANHAKLYEDFETVQRLKMWLRGSLGTDSDGWVPNDVWEAAKDAHRAAYNEWIETARNAEAKGDELTVEKADRLWPFDPR</sequence>
<keyword evidence="5" id="KW-0496">Mitochondrion</keyword>
<accession>A0A5N6XQF8</accession>
<evidence type="ECO:0000256" key="5">
    <source>
        <dbReference type="ARBA" id="ARBA00023128"/>
    </source>
</evidence>
<dbReference type="InterPro" id="IPR051035">
    <property type="entry name" value="Mito_inheritance_9"/>
</dbReference>
<dbReference type="InterPro" id="IPR002575">
    <property type="entry name" value="Aminoglycoside_PTrfase"/>
</dbReference>
<organism evidence="9">
    <name type="scientific">Aspergillus arachidicola</name>
    <dbReference type="NCBI Taxonomy" id="656916"/>
    <lineage>
        <taxon>Eukaryota</taxon>
        <taxon>Fungi</taxon>
        <taxon>Dikarya</taxon>
        <taxon>Ascomycota</taxon>
        <taxon>Pezizomycotina</taxon>
        <taxon>Eurotiomycetes</taxon>
        <taxon>Eurotiomycetidae</taxon>
        <taxon>Eurotiales</taxon>
        <taxon>Aspergillaceae</taxon>
        <taxon>Aspergillus</taxon>
        <taxon>Aspergillus subgen. Circumdati</taxon>
    </lineage>
</organism>
<evidence type="ECO:0000256" key="4">
    <source>
        <dbReference type="ARBA" id="ARBA00022946"/>
    </source>
</evidence>
<keyword evidence="4" id="KW-0809">Transit peptide</keyword>
<feature type="region of interest" description="Disordered" evidence="7">
    <location>
        <begin position="265"/>
        <end position="289"/>
    </location>
</feature>
<name>A0A5N6XQF8_9EURO</name>
<dbReference type="PANTHER" id="PTHR36091:SF1">
    <property type="entry name" value="ALTERED INHERITANCE OF MITOCHONDRIA PROTEIN 9, MITOCHONDRIAL"/>
    <property type="match status" value="1"/>
</dbReference>
<dbReference type="Gene3D" id="3.90.1200.10">
    <property type="match status" value="1"/>
</dbReference>
<proteinExistence type="inferred from homology"/>
<feature type="domain" description="Aminoglycoside phosphotransferase" evidence="8">
    <location>
        <begin position="205"/>
        <end position="257"/>
    </location>
</feature>
<evidence type="ECO:0000256" key="2">
    <source>
        <dbReference type="ARBA" id="ARBA00005543"/>
    </source>
</evidence>
<evidence type="ECO:0000256" key="6">
    <source>
        <dbReference type="ARBA" id="ARBA00031849"/>
    </source>
</evidence>
<gene>
    <name evidence="9" type="ORF">BDV24DRAFT_169237</name>
</gene>
<dbReference type="PANTHER" id="PTHR36091">
    <property type="entry name" value="ALTERED INHERITANCE OF MITOCHONDRIA PROTEIN 9, MITOCHONDRIAL"/>
    <property type="match status" value="1"/>
</dbReference>
<dbReference type="EMBL" id="ML737219">
    <property type="protein sequence ID" value="KAE8335417.1"/>
    <property type="molecule type" value="Genomic_DNA"/>
</dbReference>
<evidence type="ECO:0000313" key="9">
    <source>
        <dbReference type="EMBL" id="KAE8335417.1"/>
    </source>
</evidence>
<evidence type="ECO:0000256" key="7">
    <source>
        <dbReference type="SAM" id="MobiDB-lite"/>
    </source>
</evidence>
<dbReference type="OrthoDB" id="2831558at2759"/>
<dbReference type="SUPFAM" id="SSF56112">
    <property type="entry name" value="Protein kinase-like (PK-like)"/>
    <property type="match status" value="1"/>
</dbReference>
<comment type="subcellular location">
    <subcellularLocation>
        <location evidence="1">Mitochondrion</location>
    </subcellularLocation>
</comment>
<dbReference type="InterPro" id="IPR011009">
    <property type="entry name" value="Kinase-like_dom_sf"/>
</dbReference>
<dbReference type="Proteomes" id="UP000325558">
    <property type="component" value="Unassembled WGS sequence"/>
</dbReference>
<evidence type="ECO:0000256" key="1">
    <source>
        <dbReference type="ARBA" id="ARBA00004173"/>
    </source>
</evidence>
<dbReference type="AlphaFoldDB" id="A0A5N6XQF8"/>
<evidence type="ECO:0000259" key="8">
    <source>
        <dbReference type="Pfam" id="PF01636"/>
    </source>
</evidence>
<comment type="similarity">
    <text evidence="2">Belongs to the AIM9 family.</text>
</comment>
<protein>
    <recommendedName>
        <fullName evidence="3">Altered inheritance of mitochondria protein 9, mitochondrial</fullName>
    </recommendedName>
    <alternativeName>
        <fullName evidence="6">Found in mitochondrial proteome protein 29</fullName>
    </alternativeName>
</protein>
<dbReference type="GO" id="GO:0005739">
    <property type="term" value="C:mitochondrion"/>
    <property type="evidence" value="ECO:0007669"/>
    <property type="project" value="UniProtKB-SubCell"/>
</dbReference>
<evidence type="ECO:0000256" key="3">
    <source>
        <dbReference type="ARBA" id="ARBA00016197"/>
    </source>
</evidence>
<reference evidence="9" key="1">
    <citation type="submission" date="2019-04" db="EMBL/GenBank/DDBJ databases">
        <title>Friends and foes A comparative genomics study of 23 Aspergillus species from section Flavi.</title>
        <authorList>
            <consortium name="DOE Joint Genome Institute"/>
            <person name="Kjaerbolling I."/>
            <person name="Vesth T."/>
            <person name="Frisvad J.C."/>
            <person name="Nybo J.L."/>
            <person name="Theobald S."/>
            <person name="Kildgaard S."/>
            <person name="Isbrandt T."/>
            <person name="Kuo A."/>
            <person name="Sato A."/>
            <person name="Lyhne E.K."/>
            <person name="Kogle M.E."/>
            <person name="Wiebenga A."/>
            <person name="Kun R.S."/>
            <person name="Lubbers R.J."/>
            <person name="Makela M.R."/>
            <person name="Barry K."/>
            <person name="Chovatia M."/>
            <person name="Clum A."/>
            <person name="Daum C."/>
            <person name="Haridas S."/>
            <person name="He G."/>
            <person name="LaButti K."/>
            <person name="Lipzen A."/>
            <person name="Mondo S."/>
            <person name="Riley R."/>
            <person name="Salamov A."/>
            <person name="Simmons B.A."/>
            <person name="Magnuson J.K."/>
            <person name="Henrissat B."/>
            <person name="Mortensen U.H."/>
            <person name="Larsen T.O."/>
            <person name="Devries R.P."/>
            <person name="Grigoriev I.V."/>
            <person name="Machida M."/>
            <person name="Baker S.E."/>
            <person name="Andersen M.R."/>
        </authorList>
    </citation>
    <scope>NUCLEOTIDE SEQUENCE</scope>
    <source>
        <strain evidence="9">CBS 117612</strain>
    </source>
</reference>
<dbReference type="Pfam" id="PF01636">
    <property type="entry name" value="APH"/>
    <property type="match status" value="1"/>
</dbReference>